<reference evidence="5" key="1">
    <citation type="submission" date="2021-04" db="EMBL/GenBank/DDBJ databases">
        <authorList>
            <person name="Hartkoorn R.C."/>
            <person name="Beaudoing E."/>
            <person name="Hot D."/>
        </authorList>
    </citation>
    <scope>NUCLEOTIDE SEQUENCE</scope>
    <source>
        <strain evidence="5">NRRL B-16292</strain>
    </source>
</reference>
<sequence length="278" mass="29456">MKILVTGAGGMLGQALVARLRADGHGVRAHDRTPLRTSPADDVVVGDLSHPDDQVLGRLLAGVDAVVHAAALPSPLHENVFGNNVGSTYHLLDAAGELGVGRIVYVSSLSAVGLAWSGRGAAPLRLPLTEDHPYLGDDPYGLSKHVGELVTATVSRRHGIPAVSLRFPFIGTGERLRHHLAHVQADPGGDRGALWSWIDTRDAVTALVVALTRPVDGHAVVTAAAPDTTALQPTAELLRRYHPESQVTEPLDGFAVPVSTRLSRDLLGFIPVHTWRQA</sequence>
<evidence type="ECO:0000256" key="1">
    <source>
        <dbReference type="ARBA" id="ARBA00007637"/>
    </source>
</evidence>
<evidence type="ECO:0000313" key="6">
    <source>
        <dbReference type="Proteomes" id="UP001059617"/>
    </source>
</evidence>
<comment type="similarity">
    <text evidence="1">Belongs to the NAD(P)-dependent epimerase/dehydratase family.</text>
</comment>
<evidence type="ECO:0000256" key="2">
    <source>
        <dbReference type="ARBA" id="ARBA00023002"/>
    </source>
</evidence>
<dbReference type="Proteomes" id="UP001059617">
    <property type="component" value="Chromosome"/>
</dbReference>
<dbReference type="PANTHER" id="PTHR43103">
    <property type="entry name" value="NUCLEOSIDE-DIPHOSPHATE-SUGAR EPIMERASE"/>
    <property type="match status" value="1"/>
</dbReference>
<dbReference type="InterPro" id="IPR001509">
    <property type="entry name" value="Epimerase_deHydtase"/>
</dbReference>
<dbReference type="Gene3D" id="3.40.50.720">
    <property type="entry name" value="NAD(P)-binding Rossmann-like Domain"/>
    <property type="match status" value="1"/>
</dbReference>
<evidence type="ECO:0000259" key="4">
    <source>
        <dbReference type="Pfam" id="PF01370"/>
    </source>
</evidence>
<dbReference type="InterPro" id="IPR036291">
    <property type="entry name" value="NAD(P)-bd_dom_sf"/>
</dbReference>
<organism evidence="5 6">
    <name type="scientific">Dactylosporangium fulvum</name>
    <dbReference type="NCBI Taxonomy" id="53359"/>
    <lineage>
        <taxon>Bacteria</taxon>
        <taxon>Bacillati</taxon>
        <taxon>Actinomycetota</taxon>
        <taxon>Actinomycetes</taxon>
        <taxon>Micromonosporales</taxon>
        <taxon>Micromonosporaceae</taxon>
        <taxon>Dactylosporangium</taxon>
    </lineage>
</organism>
<protein>
    <submittedName>
        <fullName evidence="5">NAD(P)-dependent oxidoreductase</fullName>
    </submittedName>
</protein>
<dbReference type="EMBL" id="CP073720">
    <property type="protein sequence ID" value="UWP80004.1"/>
    <property type="molecule type" value="Genomic_DNA"/>
</dbReference>
<gene>
    <name evidence="5" type="ORF">Dfulv_33220</name>
</gene>
<feature type="domain" description="NAD-dependent epimerase/dehydratase" evidence="4">
    <location>
        <begin position="3"/>
        <end position="217"/>
    </location>
</feature>
<reference evidence="5" key="2">
    <citation type="submission" date="2022-09" db="EMBL/GenBank/DDBJ databases">
        <title>Biosynthetic gene clusters of Dactylosporangioum fulvum.</title>
        <authorList>
            <person name="Caradec T."/>
        </authorList>
    </citation>
    <scope>NUCLEOTIDE SEQUENCE</scope>
    <source>
        <strain evidence="5">NRRL B-16292</strain>
    </source>
</reference>
<evidence type="ECO:0000256" key="3">
    <source>
        <dbReference type="ARBA" id="ARBA00023027"/>
    </source>
</evidence>
<dbReference type="Pfam" id="PF01370">
    <property type="entry name" value="Epimerase"/>
    <property type="match status" value="1"/>
</dbReference>
<dbReference type="PANTHER" id="PTHR43103:SF5">
    <property type="entry name" value="4-EPIMERASE, PUTATIVE (AFU_ORTHOLOGUE AFUA_7G00360)-RELATED"/>
    <property type="match status" value="1"/>
</dbReference>
<keyword evidence="6" id="KW-1185">Reference proteome</keyword>
<proteinExistence type="inferred from homology"/>
<name>A0ABY5VS82_9ACTN</name>
<dbReference type="SUPFAM" id="SSF51735">
    <property type="entry name" value="NAD(P)-binding Rossmann-fold domains"/>
    <property type="match status" value="1"/>
</dbReference>
<evidence type="ECO:0000313" key="5">
    <source>
        <dbReference type="EMBL" id="UWP80004.1"/>
    </source>
</evidence>
<keyword evidence="2" id="KW-0560">Oxidoreductase</keyword>
<accession>A0ABY5VS82</accession>
<dbReference type="RefSeq" id="WP_259857762.1">
    <property type="nucleotide sequence ID" value="NZ_CP073720.1"/>
</dbReference>
<keyword evidence="3" id="KW-0520">NAD</keyword>